<dbReference type="RefSeq" id="XP_010703987.1">
    <property type="nucleotide sequence ID" value="XM_010705685.1"/>
</dbReference>
<keyword evidence="1" id="KW-0540">Nuclease</keyword>
<dbReference type="PROSITE" id="PS50830">
    <property type="entry name" value="TNASE_3"/>
    <property type="match status" value="1"/>
</dbReference>
<dbReference type="AlphaFoldDB" id="A0A088RIS2"/>
<evidence type="ECO:0000313" key="8">
    <source>
        <dbReference type="Proteomes" id="UP000063063"/>
    </source>
</evidence>
<keyword evidence="2" id="KW-0255">Endonuclease</keyword>
<proteinExistence type="predicted"/>
<dbReference type="OrthoDB" id="430293at2759"/>
<dbReference type="InterPro" id="IPR035437">
    <property type="entry name" value="SNase_OB-fold_sf"/>
</dbReference>
<dbReference type="KEGG" id="lpan:LPMP_061060"/>
<reference evidence="5 8" key="1">
    <citation type="journal article" date="2015" name="Sci. Rep.">
        <title>The genome of Leishmania panamensis: insights into genomics of the L. (Viannia) subgenus.</title>
        <authorList>
            <person name="Llanes A."/>
            <person name="Restrepo C.M."/>
            <person name="Vecchio G.D."/>
            <person name="Anguizola F.J."/>
            <person name="Lleonart R."/>
        </authorList>
    </citation>
    <scope>NUCLEOTIDE SEQUENCE [LARGE SCALE GENOMIC DNA]</scope>
    <source>
        <strain evidence="5 8">MHOM/PA/94/PSC-1</strain>
    </source>
</reference>
<protein>
    <submittedName>
        <fullName evidence="5">Nuclease, putative</fullName>
    </submittedName>
</protein>
<dbReference type="SUPFAM" id="SSF50199">
    <property type="entry name" value="Staphylococcal nuclease"/>
    <property type="match status" value="1"/>
</dbReference>
<dbReference type="GeneID" id="22572312"/>
<dbReference type="Proteomes" id="UP000063063">
    <property type="component" value="Chromosome 6"/>
</dbReference>
<dbReference type="Pfam" id="PF00565">
    <property type="entry name" value="SNase"/>
    <property type="match status" value="1"/>
</dbReference>
<evidence type="ECO:0000313" key="5">
    <source>
        <dbReference type="EMBL" id="AIN95665.1"/>
    </source>
</evidence>
<keyword evidence="3" id="KW-0378">Hydrolase</keyword>
<dbReference type="GO" id="GO:0005737">
    <property type="term" value="C:cytoplasm"/>
    <property type="evidence" value="ECO:0007669"/>
    <property type="project" value="TreeGrafter"/>
</dbReference>
<gene>
    <name evidence="5" type="ORF">LPMP_061060</name>
</gene>
<evidence type="ECO:0000259" key="4">
    <source>
        <dbReference type="PROSITE" id="PS50830"/>
    </source>
</evidence>
<dbReference type="EMBL" id="KM411723">
    <property type="protein sequence ID" value="AKK31172.1"/>
    <property type="molecule type" value="Genomic_DNA"/>
</dbReference>
<accession>A0A088RIS2</accession>
<dbReference type="Gene3D" id="2.40.50.90">
    <property type="match status" value="1"/>
</dbReference>
<dbReference type="PANTHER" id="PTHR12302">
    <property type="entry name" value="EBNA2 BINDING PROTEIN P100"/>
    <property type="match status" value="1"/>
</dbReference>
<evidence type="ECO:0000256" key="3">
    <source>
        <dbReference type="ARBA" id="ARBA00022801"/>
    </source>
</evidence>
<dbReference type="InterPro" id="IPR016071">
    <property type="entry name" value="Staphylococal_nuclease_OB-fold"/>
</dbReference>
<evidence type="ECO:0000256" key="2">
    <source>
        <dbReference type="ARBA" id="ARBA00022759"/>
    </source>
</evidence>
<name>A0A088RIS2_LEIPA</name>
<dbReference type="eggNOG" id="ENOG502S61M">
    <property type="taxonomic scope" value="Eukaryota"/>
</dbReference>
<dbReference type="SMART" id="SM00318">
    <property type="entry name" value="SNc"/>
    <property type="match status" value="1"/>
</dbReference>
<dbReference type="GO" id="GO:0004519">
    <property type="term" value="F:endonuclease activity"/>
    <property type="evidence" value="ECO:0007669"/>
    <property type="project" value="UniProtKB-KW"/>
</dbReference>
<feature type="domain" description="TNase-like" evidence="4">
    <location>
        <begin position="33"/>
        <end position="169"/>
    </location>
</feature>
<dbReference type="PANTHER" id="PTHR12302:SF3">
    <property type="entry name" value="SERINE_THREONINE-PROTEIN KINASE 31"/>
    <property type="match status" value="1"/>
</dbReference>
<dbReference type="VEuPathDB" id="TriTrypDB:LPMP_061060"/>
<evidence type="ECO:0000256" key="1">
    <source>
        <dbReference type="ARBA" id="ARBA00022722"/>
    </source>
</evidence>
<dbReference type="GO" id="GO:0016787">
    <property type="term" value="F:hydrolase activity"/>
    <property type="evidence" value="ECO:0007669"/>
    <property type="project" value="UniProtKB-KW"/>
</dbReference>
<organism evidence="5 8">
    <name type="scientific">Leishmania panamensis</name>
    <dbReference type="NCBI Taxonomy" id="5679"/>
    <lineage>
        <taxon>Eukaryota</taxon>
        <taxon>Discoba</taxon>
        <taxon>Euglenozoa</taxon>
        <taxon>Kinetoplastea</taxon>
        <taxon>Metakinetoplastina</taxon>
        <taxon>Trypanosomatida</taxon>
        <taxon>Trypanosomatidae</taxon>
        <taxon>Leishmaniinae</taxon>
        <taxon>Leishmania</taxon>
        <taxon>Leishmania guyanensis species complex</taxon>
    </lineage>
</organism>
<dbReference type="EMBL" id="KM411722">
    <property type="protein sequence ID" value="AKK31171.1"/>
    <property type="molecule type" value="Genomic_DNA"/>
</dbReference>
<dbReference type="EMBL" id="CP009375">
    <property type="protein sequence ID" value="AIN95665.1"/>
    <property type="molecule type" value="Genomic_DNA"/>
</dbReference>
<reference evidence="6" key="2">
    <citation type="journal article" date="2016" name="PLoS Negl. Trop. Dis.">
        <title>The Dynamics of Lateral Gene Transfer in Genus Leishmania - A Route for Adaptation and Species Diversification.</title>
        <authorList>
            <person name="Vikeved E."/>
            <person name="Backlund A."/>
            <person name="Alsmark C."/>
        </authorList>
    </citation>
    <scope>NUCLEOTIDE SEQUENCE</scope>
    <source>
        <strain evidence="6">L967/96</strain>
        <strain evidence="7">MHOM/PA/71/LS94</strain>
    </source>
</reference>
<evidence type="ECO:0000313" key="7">
    <source>
        <dbReference type="EMBL" id="AKK31172.1"/>
    </source>
</evidence>
<sequence>MGNSCCRDDHQTAGKSTAEVKSSLAFFDALPSDVEEVTVDHVYDGDTLTIREHNRVRVRLLGIDTPELKEREPYAKEAADYVKKLCPANATVWMKVHRGDKRDRYNRLLAFIFVSNPSGGPDFLCVNIAVLERGLGTFYSPTGSHVDFRDEMLRAQQRAIQGKANMWRKRNLQKGVFSTQHGIAFHTSDCLSLQHTNPQNLQTSAVVQALSKGYSPCRNCKPLG</sequence>
<dbReference type="VEuPathDB" id="TriTrypDB:LPAL13_060017000"/>
<evidence type="ECO:0000313" key="6">
    <source>
        <dbReference type="EMBL" id="AKK31171.1"/>
    </source>
</evidence>
<keyword evidence="8" id="KW-1185">Reference proteome</keyword>